<keyword evidence="6 11" id="KW-0436">Ligase</keyword>
<keyword evidence="7 11" id="KW-0547">Nucleotide-binding</keyword>
<evidence type="ECO:0000256" key="11">
    <source>
        <dbReference type="RuleBase" id="RU367019"/>
    </source>
</evidence>
<dbReference type="GO" id="GO:0030729">
    <property type="term" value="F:acetoacetate-CoA ligase activity"/>
    <property type="evidence" value="ECO:0007669"/>
    <property type="project" value="UniProtKB-UniRule"/>
</dbReference>
<dbReference type="AlphaFoldDB" id="A0AAV3AJC0"/>
<dbReference type="Gene3D" id="3.30.300.30">
    <property type="match status" value="1"/>
</dbReference>
<keyword evidence="5 11" id="KW-0963">Cytoplasm</keyword>
<evidence type="ECO:0000256" key="5">
    <source>
        <dbReference type="ARBA" id="ARBA00022490"/>
    </source>
</evidence>
<protein>
    <recommendedName>
        <fullName evidence="4 11">Acetoacetyl-CoA synthetase</fullName>
        <ecNumber evidence="3 11">6.2.1.16</ecNumber>
    </recommendedName>
</protein>
<dbReference type="GO" id="GO:0005524">
    <property type="term" value="F:ATP binding"/>
    <property type="evidence" value="ECO:0007669"/>
    <property type="project" value="UniProtKB-UniRule"/>
</dbReference>
<evidence type="ECO:0000259" key="13">
    <source>
        <dbReference type="Pfam" id="PF16177"/>
    </source>
</evidence>
<evidence type="ECO:0000256" key="10">
    <source>
        <dbReference type="ARBA" id="ARBA00023098"/>
    </source>
</evidence>
<dbReference type="InterPro" id="IPR032387">
    <property type="entry name" value="ACAS_N"/>
</dbReference>
<dbReference type="Gene3D" id="3.40.50.12780">
    <property type="entry name" value="N-terminal domain of ligase-like"/>
    <property type="match status" value="1"/>
</dbReference>
<keyword evidence="9 11" id="KW-0067">ATP-binding</keyword>
<keyword evidence="10 11" id="KW-0443">Lipid metabolism</keyword>
<dbReference type="PROSITE" id="PS00455">
    <property type="entry name" value="AMP_BINDING"/>
    <property type="match status" value="1"/>
</dbReference>
<sequence length="672" mass="75400">MSRKEDPMEEIMESKVMWYPDSKKITQMDQFRARVNNNYGLSLANYNELYQWSVECYPEFWAEFWDFSGLVYSRKYDEVIDRSKGIADVPEWFKGSRLNYAENLLKHKENDKIALYAALEGRENVEKVTFEELRRNVALYAAAMRKMGVETGDRVVGYLPNCIQTVQAMLAAASIGAIWSATSPDFGVNGVLDRFSQIQPKLIFSVEAVVYNGKEHTHLEKLHNVVKGLPDLKKVVVIPYVQAKEKIDISKIPNSVFLEDFLATGKVGDQAPQLEFEQLPFNHPLYIMYSSGTTGAPKCMVHSAGGTLIKHLSEHILHGNTTSNDNIMYYTTAGWMMWNWLITAIATGASVVLYDGSPLVPNPNVLWDLVDRLGITILGTGAKWLAVLEEKNLKPRETNSLQTLHTILSTGSPLKPQSYDYVYKHIKSNVLLGSVSGGTDIIACFMGQNSTIPVYRGEIQARNVAMGVEAWNEEGKAVWGESGELVCLIPLPSQPTHFWNDEDGSKYQKAYFSKFPGVWAHGDYCKINPKTGGIVMLGRSDGTLNPNGVRFGSSEIYNIVESFVEVSDSLCIPQYNKDGEERVILFLKMNNNYTFGNDLVKRIRDSIRVALSARHVPALILETKDIPYTISGKKVEVAVKQIIAGKEVAHRGAFSNPQSLDLYRNIPELQNF</sequence>
<comment type="caution">
    <text evidence="14">The sequence shown here is derived from an EMBL/GenBank/DDBJ whole genome shotgun (WGS) entry which is preliminary data.</text>
</comment>
<dbReference type="GO" id="GO:0032024">
    <property type="term" value="P:positive regulation of insulin secretion"/>
    <property type="evidence" value="ECO:0007669"/>
    <property type="project" value="TreeGrafter"/>
</dbReference>
<feature type="domain" description="Acetyl-coenzyme A synthetase N-terminal" evidence="13">
    <location>
        <begin position="46"/>
        <end position="103"/>
    </location>
</feature>
<evidence type="ECO:0000256" key="4">
    <source>
        <dbReference type="ARBA" id="ARBA00015326"/>
    </source>
</evidence>
<accession>A0AAV3AJC0</accession>
<evidence type="ECO:0000313" key="15">
    <source>
        <dbReference type="Proteomes" id="UP001181693"/>
    </source>
</evidence>
<evidence type="ECO:0000256" key="8">
    <source>
        <dbReference type="ARBA" id="ARBA00022832"/>
    </source>
</evidence>
<dbReference type="GO" id="GO:0006631">
    <property type="term" value="P:fatty acid metabolic process"/>
    <property type="evidence" value="ECO:0007669"/>
    <property type="project" value="UniProtKB-UniRule"/>
</dbReference>
<dbReference type="NCBIfam" id="TIGR01217">
    <property type="entry name" value="ac_ac_CoA_syn"/>
    <property type="match status" value="1"/>
</dbReference>
<dbReference type="EMBL" id="DYDO01000006">
    <property type="protein sequence ID" value="DBA23145.1"/>
    <property type="molecule type" value="Genomic_DNA"/>
</dbReference>
<name>A0AAV3AJC0_PYXAD</name>
<dbReference type="PANTHER" id="PTHR42921:SF1">
    <property type="entry name" value="ACETOACETYL-COA SYNTHETASE"/>
    <property type="match status" value="1"/>
</dbReference>
<dbReference type="CDD" id="cd05943">
    <property type="entry name" value="AACS"/>
    <property type="match status" value="1"/>
</dbReference>
<dbReference type="InterPro" id="IPR045851">
    <property type="entry name" value="AMP-bd_C_sf"/>
</dbReference>
<evidence type="ECO:0000313" key="14">
    <source>
        <dbReference type="EMBL" id="DBA23145.1"/>
    </source>
</evidence>
<keyword evidence="15" id="KW-1185">Reference proteome</keyword>
<comment type="function">
    <text evidence="11">Converts acetoacetate to acetoacetyl-CoA in the cytosol.</text>
</comment>
<dbReference type="Pfam" id="PF16177">
    <property type="entry name" value="ACAS_N"/>
    <property type="match status" value="1"/>
</dbReference>
<dbReference type="InterPro" id="IPR020845">
    <property type="entry name" value="AMP-binding_CS"/>
</dbReference>
<dbReference type="PANTHER" id="PTHR42921">
    <property type="entry name" value="ACETOACETYL-COA SYNTHETASE"/>
    <property type="match status" value="1"/>
</dbReference>
<reference evidence="14" key="1">
    <citation type="thesis" date="2020" institute="ProQuest LLC" country="789 East Eisenhower Parkway, Ann Arbor, MI, USA">
        <title>Comparative Genomics and Chromosome Evolution.</title>
        <authorList>
            <person name="Mudd A.B."/>
        </authorList>
    </citation>
    <scope>NUCLEOTIDE SEQUENCE</scope>
    <source>
        <strain evidence="14">1538</strain>
        <tissue evidence="14">Blood</tissue>
    </source>
</reference>
<dbReference type="Pfam" id="PF00501">
    <property type="entry name" value="AMP-binding"/>
    <property type="match status" value="1"/>
</dbReference>
<feature type="domain" description="AMP-dependent synthetase/ligase" evidence="12">
    <location>
        <begin position="109"/>
        <end position="446"/>
    </location>
</feature>
<proteinExistence type="inferred from homology"/>
<organism evidence="14 15">
    <name type="scientific">Pyxicephalus adspersus</name>
    <name type="common">African bullfrog</name>
    <dbReference type="NCBI Taxonomy" id="30357"/>
    <lineage>
        <taxon>Eukaryota</taxon>
        <taxon>Metazoa</taxon>
        <taxon>Chordata</taxon>
        <taxon>Craniata</taxon>
        <taxon>Vertebrata</taxon>
        <taxon>Euteleostomi</taxon>
        <taxon>Amphibia</taxon>
        <taxon>Batrachia</taxon>
        <taxon>Anura</taxon>
        <taxon>Neobatrachia</taxon>
        <taxon>Ranoidea</taxon>
        <taxon>Pyxicephalidae</taxon>
        <taxon>Pyxicephalinae</taxon>
        <taxon>Pyxicephalus</taxon>
    </lineage>
</organism>
<comment type="similarity">
    <text evidence="2 11">Belongs to the ATP-dependent AMP-binding enzyme family.</text>
</comment>
<dbReference type="InterPro" id="IPR005914">
    <property type="entry name" value="Acac_CoA_synth"/>
</dbReference>
<evidence type="ECO:0000256" key="2">
    <source>
        <dbReference type="ARBA" id="ARBA00006432"/>
    </source>
</evidence>
<gene>
    <name evidence="14" type="ORF">GDO54_014091</name>
</gene>
<keyword evidence="8 11" id="KW-0276">Fatty acid metabolism</keyword>
<dbReference type="FunFam" id="3.30.300.30:FF:000037">
    <property type="entry name" value="acetoacetyl-CoA synthetase"/>
    <property type="match status" value="1"/>
</dbReference>
<dbReference type="GO" id="GO:0005829">
    <property type="term" value="C:cytosol"/>
    <property type="evidence" value="ECO:0007669"/>
    <property type="project" value="UniProtKB-SubCell"/>
</dbReference>
<dbReference type="Proteomes" id="UP001181693">
    <property type="component" value="Unassembled WGS sequence"/>
</dbReference>
<evidence type="ECO:0000256" key="1">
    <source>
        <dbReference type="ARBA" id="ARBA00004514"/>
    </source>
</evidence>
<dbReference type="SUPFAM" id="SSF56801">
    <property type="entry name" value="Acetyl-CoA synthetase-like"/>
    <property type="match status" value="1"/>
</dbReference>
<evidence type="ECO:0000259" key="12">
    <source>
        <dbReference type="Pfam" id="PF00501"/>
    </source>
</evidence>
<dbReference type="InterPro" id="IPR042099">
    <property type="entry name" value="ANL_N_sf"/>
</dbReference>
<evidence type="ECO:0000256" key="6">
    <source>
        <dbReference type="ARBA" id="ARBA00022598"/>
    </source>
</evidence>
<comment type="subcellular location">
    <subcellularLocation>
        <location evidence="1 11">Cytoplasm</location>
        <location evidence="1 11">Cytosol</location>
    </subcellularLocation>
</comment>
<comment type="catalytic activity">
    <reaction evidence="11">
        <text>acetoacetate + ATP + CoA = acetoacetyl-CoA + AMP + diphosphate</text>
        <dbReference type="Rhea" id="RHEA:16117"/>
        <dbReference type="ChEBI" id="CHEBI:13705"/>
        <dbReference type="ChEBI" id="CHEBI:30616"/>
        <dbReference type="ChEBI" id="CHEBI:33019"/>
        <dbReference type="ChEBI" id="CHEBI:57286"/>
        <dbReference type="ChEBI" id="CHEBI:57287"/>
        <dbReference type="ChEBI" id="CHEBI:456215"/>
        <dbReference type="EC" id="6.2.1.16"/>
    </reaction>
</comment>
<dbReference type="InterPro" id="IPR000873">
    <property type="entry name" value="AMP-dep_synth/lig_dom"/>
</dbReference>
<evidence type="ECO:0000256" key="7">
    <source>
        <dbReference type="ARBA" id="ARBA00022741"/>
    </source>
</evidence>
<dbReference type="EC" id="6.2.1.16" evidence="3 11"/>
<dbReference type="NCBIfam" id="NF002937">
    <property type="entry name" value="PRK03584.1"/>
    <property type="match status" value="1"/>
</dbReference>
<evidence type="ECO:0000256" key="3">
    <source>
        <dbReference type="ARBA" id="ARBA00012988"/>
    </source>
</evidence>
<evidence type="ECO:0000256" key="9">
    <source>
        <dbReference type="ARBA" id="ARBA00022840"/>
    </source>
</evidence>